<organism evidence="1 2">
    <name type="scientific">Micavibrio aeruginosavorus</name>
    <dbReference type="NCBI Taxonomy" id="349221"/>
    <lineage>
        <taxon>Bacteria</taxon>
        <taxon>Pseudomonadati</taxon>
        <taxon>Bdellovibrionota</taxon>
        <taxon>Bdellovibrionia</taxon>
        <taxon>Bdellovibrionales</taxon>
        <taxon>Pseudobdellovibrionaceae</taxon>
        <taxon>Micavibrio</taxon>
    </lineage>
</organism>
<reference evidence="1 2" key="1">
    <citation type="submission" date="2017-08" db="EMBL/GenBank/DDBJ databases">
        <title>Infants hospitalized years apart are colonized by the same room-sourced microbial strains.</title>
        <authorList>
            <person name="Brooks B."/>
            <person name="Olm M.R."/>
            <person name="Firek B.A."/>
            <person name="Baker R."/>
            <person name="Thomas B.C."/>
            <person name="Morowitz M.J."/>
            <person name="Banfield J.F."/>
        </authorList>
    </citation>
    <scope>NUCLEOTIDE SEQUENCE [LARGE SCALE GENOMIC DNA]</scope>
    <source>
        <strain evidence="1">S2_005_002_R2_29</strain>
    </source>
</reference>
<name>A0A2W5Q480_9BACT</name>
<evidence type="ECO:0000313" key="1">
    <source>
        <dbReference type="EMBL" id="PZQ46170.1"/>
    </source>
</evidence>
<dbReference type="EMBL" id="QFQB01000031">
    <property type="protein sequence ID" value="PZQ46170.1"/>
    <property type="molecule type" value="Genomic_DNA"/>
</dbReference>
<gene>
    <name evidence="1" type="ORF">DI551_05685</name>
</gene>
<sequence>MDIADADKAIVKHFTDGWGNLAPVAFDDVKFDIPQATWARLNIRHNLGNQTTMGDPGNNRHEQQGVVTVQIFEPQGNHGIDARVKAQAAASLFRGKSAQGIHFFETTYREIGNDGAGFFQINVTARFRYDLFA</sequence>
<dbReference type="AlphaFoldDB" id="A0A2W5Q480"/>
<dbReference type="Gene3D" id="3.30.2000.20">
    <property type="match status" value="1"/>
</dbReference>
<proteinExistence type="predicted"/>
<evidence type="ECO:0000313" key="2">
    <source>
        <dbReference type="Proteomes" id="UP000249417"/>
    </source>
</evidence>
<accession>A0A2W5Q480</accession>
<protein>
    <submittedName>
        <fullName evidence="1">Uncharacterized protein</fullName>
    </submittedName>
</protein>
<dbReference type="Proteomes" id="UP000249417">
    <property type="component" value="Unassembled WGS sequence"/>
</dbReference>
<comment type="caution">
    <text evidence="1">The sequence shown here is derived from an EMBL/GenBank/DDBJ whole genome shotgun (WGS) entry which is preliminary data.</text>
</comment>